<dbReference type="EMBL" id="KQ965827">
    <property type="protein sequence ID" value="KXS10383.1"/>
    <property type="molecule type" value="Genomic_DNA"/>
</dbReference>
<dbReference type="OMA" id="FWTYQVS"/>
<evidence type="ECO:0000256" key="3">
    <source>
        <dbReference type="ARBA" id="ARBA00022833"/>
    </source>
</evidence>
<dbReference type="Proteomes" id="UP000070544">
    <property type="component" value="Unassembled WGS sequence"/>
</dbReference>
<name>A0A139A1Z2_GONPJ</name>
<dbReference type="GO" id="GO:0000795">
    <property type="term" value="C:synaptonemal complex"/>
    <property type="evidence" value="ECO:0007669"/>
    <property type="project" value="InterPro"/>
</dbReference>
<evidence type="ECO:0000259" key="5">
    <source>
        <dbReference type="PROSITE" id="PS50089"/>
    </source>
</evidence>
<dbReference type="GO" id="GO:0007131">
    <property type="term" value="P:reciprocal meiotic recombination"/>
    <property type="evidence" value="ECO:0007669"/>
    <property type="project" value="InterPro"/>
</dbReference>
<sequence length="93" mass="9878">VNCRSPLSSGKAVVTTCSHLFCVDCAQGAFSTALVCPACETSLSQPDDIVTSELNPSEDYKSSVLAGLRPEVIMDIASRGLAFWTYQVTQGEC</sequence>
<dbReference type="PANTHER" id="PTHR14305">
    <property type="entry name" value="E3 UBIQUITIN-PROTEIN LIGASE CCNB1IP1"/>
    <property type="match status" value="1"/>
</dbReference>
<evidence type="ECO:0000256" key="1">
    <source>
        <dbReference type="ARBA" id="ARBA00022723"/>
    </source>
</evidence>
<dbReference type="STRING" id="1344416.A0A139A1Z2"/>
<feature type="non-terminal residue" evidence="6">
    <location>
        <position position="1"/>
    </location>
</feature>
<dbReference type="AlphaFoldDB" id="A0A139A1Z2"/>
<keyword evidence="7" id="KW-1185">Reference proteome</keyword>
<keyword evidence="3" id="KW-0862">Zinc</keyword>
<evidence type="ECO:0000313" key="7">
    <source>
        <dbReference type="Proteomes" id="UP000070544"/>
    </source>
</evidence>
<dbReference type="PANTHER" id="PTHR14305:SF0">
    <property type="entry name" value="E3 UBIQUITIN-PROTEIN LIGASE CCNB1IP1"/>
    <property type="match status" value="1"/>
</dbReference>
<accession>A0A139A1Z2</accession>
<gene>
    <name evidence="6" type="ORF">M427DRAFT_508707</name>
</gene>
<dbReference type="PROSITE" id="PS00518">
    <property type="entry name" value="ZF_RING_1"/>
    <property type="match status" value="1"/>
</dbReference>
<dbReference type="GO" id="GO:0061630">
    <property type="term" value="F:ubiquitin protein ligase activity"/>
    <property type="evidence" value="ECO:0007669"/>
    <property type="project" value="InterPro"/>
</dbReference>
<dbReference type="Gene3D" id="3.30.40.10">
    <property type="entry name" value="Zinc/RING finger domain, C3HC4 (zinc finger)"/>
    <property type="match status" value="1"/>
</dbReference>
<dbReference type="OrthoDB" id="441210at2759"/>
<evidence type="ECO:0000256" key="4">
    <source>
        <dbReference type="PROSITE-ProRule" id="PRU00175"/>
    </source>
</evidence>
<dbReference type="InterPro" id="IPR001841">
    <property type="entry name" value="Znf_RING"/>
</dbReference>
<dbReference type="InterPro" id="IPR013083">
    <property type="entry name" value="Znf_RING/FYVE/PHD"/>
</dbReference>
<organism evidence="6 7">
    <name type="scientific">Gonapodya prolifera (strain JEL478)</name>
    <name type="common">Monoblepharis prolifera</name>
    <dbReference type="NCBI Taxonomy" id="1344416"/>
    <lineage>
        <taxon>Eukaryota</taxon>
        <taxon>Fungi</taxon>
        <taxon>Fungi incertae sedis</taxon>
        <taxon>Chytridiomycota</taxon>
        <taxon>Chytridiomycota incertae sedis</taxon>
        <taxon>Monoblepharidomycetes</taxon>
        <taxon>Monoblepharidales</taxon>
        <taxon>Gonapodyaceae</taxon>
        <taxon>Gonapodya</taxon>
    </lineage>
</organism>
<dbReference type="GO" id="GO:0008270">
    <property type="term" value="F:zinc ion binding"/>
    <property type="evidence" value="ECO:0007669"/>
    <property type="project" value="UniProtKB-KW"/>
</dbReference>
<evidence type="ECO:0000313" key="6">
    <source>
        <dbReference type="EMBL" id="KXS10383.1"/>
    </source>
</evidence>
<protein>
    <recommendedName>
        <fullName evidence="5">RING-type domain-containing protein</fullName>
    </recommendedName>
</protein>
<evidence type="ECO:0000256" key="2">
    <source>
        <dbReference type="ARBA" id="ARBA00022771"/>
    </source>
</evidence>
<keyword evidence="2 4" id="KW-0863">Zinc-finger</keyword>
<dbReference type="InterPro" id="IPR017907">
    <property type="entry name" value="Znf_RING_CS"/>
</dbReference>
<dbReference type="InterPro" id="IPR042448">
    <property type="entry name" value="CCNB1IP1"/>
</dbReference>
<feature type="domain" description="RING-type" evidence="5">
    <location>
        <begin position="3"/>
        <end position="40"/>
    </location>
</feature>
<reference evidence="6 7" key="1">
    <citation type="journal article" date="2015" name="Genome Biol. Evol.">
        <title>Phylogenomic analyses indicate that early fungi evolved digesting cell walls of algal ancestors of land plants.</title>
        <authorList>
            <person name="Chang Y."/>
            <person name="Wang S."/>
            <person name="Sekimoto S."/>
            <person name="Aerts A.L."/>
            <person name="Choi C."/>
            <person name="Clum A."/>
            <person name="LaButti K.M."/>
            <person name="Lindquist E.A."/>
            <person name="Yee Ngan C."/>
            <person name="Ohm R.A."/>
            <person name="Salamov A.A."/>
            <person name="Grigoriev I.V."/>
            <person name="Spatafora J.W."/>
            <person name="Berbee M.L."/>
        </authorList>
    </citation>
    <scope>NUCLEOTIDE SEQUENCE [LARGE SCALE GENOMIC DNA]</scope>
    <source>
        <strain evidence="6 7">JEL478</strain>
    </source>
</reference>
<dbReference type="PROSITE" id="PS50089">
    <property type="entry name" value="ZF_RING_2"/>
    <property type="match status" value="1"/>
</dbReference>
<proteinExistence type="predicted"/>
<dbReference type="Pfam" id="PF14634">
    <property type="entry name" value="zf-RING_5"/>
    <property type="match status" value="1"/>
</dbReference>
<dbReference type="SUPFAM" id="SSF57850">
    <property type="entry name" value="RING/U-box"/>
    <property type="match status" value="1"/>
</dbReference>
<keyword evidence="1" id="KW-0479">Metal-binding</keyword>